<dbReference type="SUPFAM" id="SSF55781">
    <property type="entry name" value="GAF domain-like"/>
    <property type="match status" value="1"/>
</dbReference>
<dbReference type="InterPro" id="IPR036890">
    <property type="entry name" value="HATPase_C_sf"/>
</dbReference>
<sequence>MDDMDDRGDIDRQLELVAGIPAITAILRLLREQTGMRFIGIARVTPERWVMCAVLDEAGFGLVPGDQLDVNTTVCRAQIDRPDTIAFDDALAHPLYSQHPGPALYGFRSHMSVAIHVRGAYFGSLCALDPEPAAISNERVIGMMEGMAALIGRLIEEALSHGNTLQALVDERATSVSREQFLAVVAHDIRNPLSTMRTASEILARSADPMVGRVGMRLRSSAQRMSALIDDLVDFARGRAGSAMPVRLEAQQNIDGLLEDVVQEARDAQPAHEIRAHIRMGCPVRCDPARLQQLLSNLIGNAIAYGAADKPIVVEAFERDGVARIVVTNWGEPILQGQIEQIFSAYARASTARADAGMGLGLHICQLIARAHEGTLSVSSDAQSGTRFEMAWPSACEG</sequence>
<dbReference type="CDD" id="cd00082">
    <property type="entry name" value="HisKA"/>
    <property type="match status" value="1"/>
</dbReference>
<proteinExistence type="predicted"/>
<dbReference type="GO" id="GO:0007234">
    <property type="term" value="P:osmosensory signaling via phosphorelay pathway"/>
    <property type="evidence" value="ECO:0007669"/>
    <property type="project" value="TreeGrafter"/>
</dbReference>
<dbReference type="SMART" id="SM00388">
    <property type="entry name" value="HisKA"/>
    <property type="match status" value="1"/>
</dbReference>
<evidence type="ECO:0000313" key="10">
    <source>
        <dbReference type="EMBL" id="MDA7416243.1"/>
    </source>
</evidence>
<dbReference type="SUPFAM" id="SSF47384">
    <property type="entry name" value="Homodimeric domain of signal transducing histidine kinase"/>
    <property type="match status" value="1"/>
</dbReference>
<evidence type="ECO:0000256" key="3">
    <source>
        <dbReference type="ARBA" id="ARBA00022553"/>
    </source>
</evidence>
<keyword evidence="4" id="KW-0808">Transferase</keyword>
<dbReference type="InterPro" id="IPR003594">
    <property type="entry name" value="HATPase_dom"/>
</dbReference>
<dbReference type="Pfam" id="PF02518">
    <property type="entry name" value="HATPase_c"/>
    <property type="match status" value="1"/>
</dbReference>
<keyword evidence="5" id="KW-0547">Nucleotide-binding</keyword>
<comment type="caution">
    <text evidence="10">The sequence shown here is derived from an EMBL/GenBank/DDBJ whole genome shotgun (WGS) entry which is preliminary data.</text>
</comment>
<dbReference type="Pfam" id="PF01590">
    <property type="entry name" value="GAF"/>
    <property type="match status" value="1"/>
</dbReference>
<organism evidence="10 11">
    <name type="scientific">Xenophilus arseniciresistens</name>
    <dbReference type="NCBI Taxonomy" id="1283306"/>
    <lineage>
        <taxon>Bacteria</taxon>
        <taxon>Pseudomonadati</taxon>
        <taxon>Pseudomonadota</taxon>
        <taxon>Betaproteobacteria</taxon>
        <taxon>Burkholderiales</taxon>
        <taxon>Comamonadaceae</taxon>
        <taxon>Xenophilus</taxon>
    </lineage>
</organism>
<dbReference type="PRINTS" id="PR00344">
    <property type="entry name" value="BCTRLSENSOR"/>
</dbReference>
<keyword evidence="3" id="KW-0597">Phosphoprotein</keyword>
<dbReference type="RefSeq" id="WP_271427469.1">
    <property type="nucleotide sequence ID" value="NZ_JAQIPB010000002.1"/>
</dbReference>
<evidence type="ECO:0000256" key="4">
    <source>
        <dbReference type="ARBA" id="ARBA00022679"/>
    </source>
</evidence>
<dbReference type="InterPro" id="IPR004358">
    <property type="entry name" value="Sig_transdc_His_kin-like_C"/>
</dbReference>
<dbReference type="EMBL" id="JAQIPB010000002">
    <property type="protein sequence ID" value="MDA7416243.1"/>
    <property type="molecule type" value="Genomic_DNA"/>
</dbReference>
<comment type="catalytic activity">
    <reaction evidence="1">
        <text>ATP + protein L-histidine = ADP + protein N-phospho-L-histidine.</text>
        <dbReference type="EC" id="2.7.13.3"/>
    </reaction>
</comment>
<name>A0AAE3N7E2_9BURK</name>
<dbReference type="SUPFAM" id="SSF55874">
    <property type="entry name" value="ATPase domain of HSP90 chaperone/DNA topoisomerase II/histidine kinase"/>
    <property type="match status" value="1"/>
</dbReference>
<dbReference type="InterPro" id="IPR003018">
    <property type="entry name" value="GAF"/>
</dbReference>
<keyword evidence="7" id="KW-0067">ATP-binding</keyword>
<dbReference type="InterPro" id="IPR036097">
    <property type="entry name" value="HisK_dim/P_sf"/>
</dbReference>
<feature type="domain" description="Histidine kinase" evidence="9">
    <location>
        <begin position="184"/>
        <end position="396"/>
    </location>
</feature>
<evidence type="ECO:0000313" key="11">
    <source>
        <dbReference type="Proteomes" id="UP001212602"/>
    </source>
</evidence>
<dbReference type="GO" id="GO:0000155">
    <property type="term" value="F:phosphorelay sensor kinase activity"/>
    <property type="evidence" value="ECO:0007669"/>
    <property type="project" value="InterPro"/>
</dbReference>
<evidence type="ECO:0000256" key="2">
    <source>
        <dbReference type="ARBA" id="ARBA00012438"/>
    </source>
</evidence>
<dbReference type="Gene3D" id="3.30.450.40">
    <property type="match status" value="1"/>
</dbReference>
<dbReference type="GO" id="GO:0030295">
    <property type="term" value="F:protein kinase activator activity"/>
    <property type="evidence" value="ECO:0007669"/>
    <property type="project" value="TreeGrafter"/>
</dbReference>
<dbReference type="PANTHER" id="PTHR42878">
    <property type="entry name" value="TWO-COMPONENT HISTIDINE KINASE"/>
    <property type="match status" value="1"/>
</dbReference>
<dbReference type="Proteomes" id="UP001212602">
    <property type="component" value="Unassembled WGS sequence"/>
</dbReference>
<dbReference type="Pfam" id="PF00512">
    <property type="entry name" value="HisKA"/>
    <property type="match status" value="1"/>
</dbReference>
<dbReference type="EC" id="2.7.13.3" evidence="2"/>
<dbReference type="CDD" id="cd00075">
    <property type="entry name" value="HATPase"/>
    <property type="match status" value="1"/>
</dbReference>
<dbReference type="SMART" id="SM00387">
    <property type="entry name" value="HATPase_c"/>
    <property type="match status" value="1"/>
</dbReference>
<dbReference type="InterPro" id="IPR003661">
    <property type="entry name" value="HisK_dim/P_dom"/>
</dbReference>
<dbReference type="InterPro" id="IPR005467">
    <property type="entry name" value="His_kinase_dom"/>
</dbReference>
<evidence type="ECO:0000256" key="6">
    <source>
        <dbReference type="ARBA" id="ARBA00022777"/>
    </source>
</evidence>
<dbReference type="PROSITE" id="PS50109">
    <property type="entry name" value="HIS_KIN"/>
    <property type="match status" value="1"/>
</dbReference>
<keyword evidence="11" id="KW-1185">Reference proteome</keyword>
<keyword evidence="8" id="KW-0902">Two-component regulatory system</keyword>
<dbReference type="InterPro" id="IPR029016">
    <property type="entry name" value="GAF-like_dom_sf"/>
</dbReference>
<evidence type="ECO:0000256" key="5">
    <source>
        <dbReference type="ARBA" id="ARBA00022741"/>
    </source>
</evidence>
<accession>A0AAE3N7E2</accession>
<dbReference type="PANTHER" id="PTHR42878:SF7">
    <property type="entry name" value="SENSOR HISTIDINE KINASE GLRK"/>
    <property type="match status" value="1"/>
</dbReference>
<dbReference type="GO" id="GO:0005524">
    <property type="term" value="F:ATP binding"/>
    <property type="evidence" value="ECO:0007669"/>
    <property type="project" value="UniProtKB-KW"/>
</dbReference>
<dbReference type="GO" id="GO:0000156">
    <property type="term" value="F:phosphorelay response regulator activity"/>
    <property type="evidence" value="ECO:0007669"/>
    <property type="project" value="TreeGrafter"/>
</dbReference>
<keyword evidence="6 10" id="KW-0418">Kinase</keyword>
<dbReference type="AlphaFoldDB" id="A0AAE3N7E2"/>
<gene>
    <name evidence="10" type="ORF">PGB34_07690</name>
</gene>
<evidence type="ECO:0000259" key="9">
    <source>
        <dbReference type="PROSITE" id="PS50109"/>
    </source>
</evidence>
<evidence type="ECO:0000256" key="7">
    <source>
        <dbReference type="ARBA" id="ARBA00022840"/>
    </source>
</evidence>
<reference evidence="10" key="1">
    <citation type="submission" date="2023-01" db="EMBL/GenBank/DDBJ databases">
        <title>Xenophilus mangrovi sp. nov., isolated from soil of Mangrove nature reserve.</title>
        <authorList>
            <person name="Xu S."/>
            <person name="Liu Z."/>
            <person name="Xu Y."/>
        </authorList>
    </citation>
    <scope>NUCLEOTIDE SEQUENCE</scope>
    <source>
        <strain evidence="10">YW8</strain>
    </source>
</reference>
<dbReference type="Gene3D" id="3.30.565.10">
    <property type="entry name" value="Histidine kinase-like ATPase, C-terminal domain"/>
    <property type="match status" value="1"/>
</dbReference>
<dbReference type="Gene3D" id="1.10.287.130">
    <property type="match status" value="1"/>
</dbReference>
<evidence type="ECO:0000256" key="1">
    <source>
        <dbReference type="ARBA" id="ARBA00000085"/>
    </source>
</evidence>
<protein>
    <recommendedName>
        <fullName evidence="2">histidine kinase</fullName>
        <ecNumber evidence="2">2.7.13.3</ecNumber>
    </recommendedName>
</protein>
<evidence type="ECO:0000256" key="8">
    <source>
        <dbReference type="ARBA" id="ARBA00023012"/>
    </source>
</evidence>
<dbReference type="InterPro" id="IPR050351">
    <property type="entry name" value="BphY/WalK/GraS-like"/>
</dbReference>